<evidence type="ECO:0000313" key="3">
    <source>
        <dbReference type="Proteomes" id="UP000283310"/>
    </source>
</evidence>
<sequence length="542" mass="58861">MCKNMKNKIIFLVCAVFLTVACEKEQHTGKESRVSVTVYDENGKAMPGIPVKMYDEKDYKAFEQDNLTPPTAGATANAQGIALFTLPGEVWFSGQSQRFLTFVVQEGGGPDNYRIWSVGKTIDAGKDIQLEIRLTSALAPGEEQPEDKGTLIGLSIAQPPHKIAYTLGEPFDLDGLLLTGVYSNGKEYPVTVTPEQVSGFSSDAPADRLVLTIGIEDRQATFTVSIAPIRVQEGVLTETYKGYSEITLPPHVTAIAPEAFMQNRQITRVVMNEGLTSIGEMAFFNSGIQEIVFPSTLQQLAPDLFYYCDRLKRVDLSHTQITRIPESAFACSGVEEVLLPSALTAIGTQAFMMTEHLKSAVIPQSVTHIGMEAFRGSGITTVQLPNSISTIEARAFYLCPNLTEVSAYGPASSNHPDAVIKEHCLVGCPNLARFEIPQSISILGQGLITGNQKVHTLTIPARVTRIDFSAFDNTGIKEVIVEALTPPATSEGEWYGFPETITSISVPAQAVEAYKTAEGWKKFADKIKARPSGVFPSSGDHI</sequence>
<feature type="domain" description="Ig-like" evidence="1">
    <location>
        <begin position="159"/>
        <end position="224"/>
    </location>
</feature>
<dbReference type="Pfam" id="PF07523">
    <property type="entry name" value="Big_3"/>
    <property type="match status" value="1"/>
</dbReference>
<proteinExistence type="predicted"/>
<organism evidence="2 3">
    <name type="scientific">Bacteroides stercoris</name>
    <dbReference type="NCBI Taxonomy" id="46506"/>
    <lineage>
        <taxon>Bacteria</taxon>
        <taxon>Pseudomonadati</taxon>
        <taxon>Bacteroidota</taxon>
        <taxon>Bacteroidia</taxon>
        <taxon>Bacteroidales</taxon>
        <taxon>Bacteroidaceae</taxon>
        <taxon>Bacteroides</taxon>
    </lineage>
</organism>
<dbReference type="InterPro" id="IPR053139">
    <property type="entry name" value="Surface_bspA-like"/>
</dbReference>
<reference evidence="2 3" key="1">
    <citation type="submission" date="2018-08" db="EMBL/GenBank/DDBJ databases">
        <title>A genome reference for cultivated species of the human gut microbiota.</title>
        <authorList>
            <person name="Zou Y."/>
            <person name="Xue W."/>
            <person name="Luo G."/>
        </authorList>
    </citation>
    <scope>NUCLEOTIDE SEQUENCE [LARGE SCALE GENOMIC DNA]</scope>
    <source>
        <strain evidence="2 3">AF26-20BH</strain>
    </source>
</reference>
<comment type="caution">
    <text evidence="2">The sequence shown here is derived from an EMBL/GenBank/DDBJ whole genome shotgun (WGS) entry which is preliminary data.</text>
</comment>
<gene>
    <name evidence="2" type="ORF">DWY65_06310</name>
</gene>
<dbReference type="InterPro" id="IPR022038">
    <property type="entry name" value="Ig-like_bact"/>
</dbReference>
<evidence type="ECO:0000259" key="1">
    <source>
        <dbReference type="Pfam" id="PF07523"/>
    </source>
</evidence>
<dbReference type="PANTHER" id="PTHR45661">
    <property type="entry name" value="SURFACE ANTIGEN"/>
    <property type="match status" value="1"/>
</dbReference>
<dbReference type="Gene3D" id="3.80.10.10">
    <property type="entry name" value="Ribonuclease Inhibitor"/>
    <property type="match status" value="1"/>
</dbReference>
<dbReference type="PANTHER" id="PTHR45661:SF3">
    <property type="entry name" value="IG-LIKE DOMAIN-CONTAINING PROTEIN"/>
    <property type="match status" value="1"/>
</dbReference>
<dbReference type="SUPFAM" id="SSF52058">
    <property type="entry name" value="L domain-like"/>
    <property type="match status" value="1"/>
</dbReference>
<protein>
    <submittedName>
        <fullName evidence="2">Leucine-rich repeat domain-containing protein</fullName>
    </submittedName>
</protein>
<evidence type="ECO:0000313" key="2">
    <source>
        <dbReference type="EMBL" id="RGR14844.1"/>
    </source>
</evidence>
<dbReference type="Proteomes" id="UP000283310">
    <property type="component" value="Unassembled WGS sequence"/>
</dbReference>
<dbReference type="Gene3D" id="2.60.40.3630">
    <property type="match status" value="1"/>
</dbReference>
<dbReference type="AlphaFoldDB" id="A0A412DQC2"/>
<dbReference type="InterPro" id="IPR026906">
    <property type="entry name" value="LRR_5"/>
</dbReference>
<dbReference type="PROSITE" id="PS51257">
    <property type="entry name" value="PROKAR_LIPOPROTEIN"/>
    <property type="match status" value="1"/>
</dbReference>
<name>A0A412DQC2_BACSE</name>
<dbReference type="InterPro" id="IPR032675">
    <property type="entry name" value="LRR_dom_sf"/>
</dbReference>
<accession>A0A412DQC2</accession>
<dbReference type="Pfam" id="PF13306">
    <property type="entry name" value="LRR_5"/>
    <property type="match status" value="2"/>
</dbReference>
<dbReference type="EMBL" id="QRTW01000008">
    <property type="protein sequence ID" value="RGR14844.1"/>
    <property type="molecule type" value="Genomic_DNA"/>
</dbReference>